<dbReference type="Pfam" id="PF03050">
    <property type="entry name" value="DDE_Tnp_IS66"/>
    <property type="match status" value="1"/>
</dbReference>
<reference evidence="3" key="1">
    <citation type="submission" date="2018-06" db="EMBL/GenBank/DDBJ databases">
        <authorList>
            <person name="Zhirakovskaya E."/>
        </authorList>
    </citation>
    <scope>NUCLEOTIDE SEQUENCE</scope>
</reference>
<accession>A0A3B1DEI1</accession>
<protein>
    <submittedName>
        <fullName evidence="3">Uncharacterized protein</fullName>
    </submittedName>
</protein>
<evidence type="ECO:0000259" key="2">
    <source>
        <dbReference type="Pfam" id="PF13005"/>
    </source>
</evidence>
<name>A0A3B1DEI1_9ZZZZ</name>
<feature type="domain" description="Transposase IS66 central" evidence="1">
    <location>
        <begin position="51"/>
        <end position="152"/>
    </location>
</feature>
<feature type="domain" description="Transposase IS66 zinc-finger binding" evidence="2">
    <location>
        <begin position="6"/>
        <end position="36"/>
    </location>
</feature>
<proteinExistence type="predicted"/>
<dbReference type="PANTHER" id="PTHR33678:SF1">
    <property type="entry name" value="BLL1576 PROTEIN"/>
    <property type="match status" value="1"/>
</dbReference>
<evidence type="ECO:0000259" key="1">
    <source>
        <dbReference type="Pfam" id="PF03050"/>
    </source>
</evidence>
<gene>
    <name evidence="3" type="ORF">MNBD_PLANCTO02-1281</name>
</gene>
<dbReference type="InterPro" id="IPR024474">
    <property type="entry name" value="Znf_dom_IS66"/>
</dbReference>
<dbReference type="AlphaFoldDB" id="A0A3B1DEI1"/>
<dbReference type="InterPro" id="IPR004291">
    <property type="entry name" value="Transposase_IS66_central"/>
</dbReference>
<sequence length="197" mass="23182">TVEATDVRCRQVIDIPPLKLEVTEHRAETKECPGCGCCNVANFPEEAKTSVQYGSRIKALLVYLNQYQLVPYDRTCELVKDLFSQTISQGTLYNWNKESFRNLESTEEQIRQAILASVVAHFDETGLRSEGKLHWLHAASTDRFTYYGFRKDLHKTFRHQQKRERKNGVARNNRNLKTCWIVCVISRRRYLRLWRIR</sequence>
<organism evidence="3">
    <name type="scientific">hydrothermal vent metagenome</name>
    <dbReference type="NCBI Taxonomy" id="652676"/>
    <lineage>
        <taxon>unclassified sequences</taxon>
        <taxon>metagenomes</taxon>
        <taxon>ecological metagenomes</taxon>
    </lineage>
</organism>
<feature type="non-terminal residue" evidence="3">
    <location>
        <position position="1"/>
    </location>
</feature>
<dbReference type="InterPro" id="IPR052344">
    <property type="entry name" value="Transposase-related"/>
</dbReference>
<dbReference type="PANTHER" id="PTHR33678">
    <property type="entry name" value="BLL1576 PROTEIN"/>
    <property type="match status" value="1"/>
</dbReference>
<evidence type="ECO:0000313" key="3">
    <source>
        <dbReference type="EMBL" id="VAX37271.1"/>
    </source>
</evidence>
<dbReference type="EMBL" id="UOGL01000112">
    <property type="protein sequence ID" value="VAX37271.1"/>
    <property type="molecule type" value="Genomic_DNA"/>
</dbReference>
<dbReference type="Pfam" id="PF13005">
    <property type="entry name" value="zf-IS66"/>
    <property type="match status" value="1"/>
</dbReference>